<accession>A0A0S4IW86</accession>
<evidence type="ECO:0000256" key="2">
    <source>
        <dbReference type="SAM" id="SignalP"/>
    </source>
</evidence>
<keyword evidence="2" id="KW-0732">Signal</keyword>
<dbReference type="OrthoDB" id="277563at2759"/>
<evidence type="ECO:0000313" key="3">
    <source>
        <dbReference type="EMBL" id="CUG06156.1"/>
    </source>
</evidence>
<keyword evidence="1" id="KW-0812">Transmembrane</keyword>
<reference evidence="4" key="1">
    <citation type="submission" date="2015-09" db="EMBL/GenBank/DDBJ databases">
        <authorList>
            <consortium name="Pathogen Informatics"/>
        </authorList>
    </citation>
    <scope>NUCLEOTIDE SEQUENCE [LARGE SCALE GENOMIC DNA]</scope>
    <source>
        <strain evidence="4">Lake Konstanz</strain>
    </source>
</reference>
<organism evidence="3 4">
    <name type="scientific">Bodo saltans</name>
    <name type="common">Flagellated protozoan</name>
    <dbReference type="NCBI Taxonomy" id="75058"/>
    <lineage>
        <taxon>Eukaryota</taxon>
        <taxon>Discoba</taxon>
        <taxon>Euglenozoa</taxon>
        <taxon>Kinetoplastea</taxon>
        <taxon>Metakinetoplastina</taxon>
        <taxon>Eubodonida</taxon>
        <taxon>Bodonidae</taxon>
        <taxon>Bodo</taxon>
    </lineage>
</organism>
<dbReference type="OMA" id="ECYNRDA"/>
<evidence type="ECO:0000313" key="4">
    <source>
        <dbReference type="Proteomes" id="UP000051952"/>
    </source>
</evidence>
<protein>
    <submittedName>
        <fullName evidence="3">Endochitinase, putative</fullName>
    </submittedName>
</protein>
<name>A0A0S4IW86_BODSA</name>
<dbReference type="Proteomes" id="UP000051952">
    <property type="component" value="Unassembled WGS sequence"/>
</dbReference>
<dbReference type="AlphaFoldDB" id="A0A0S4IW86"/>
<keyword evidence="1" id="KW-1133">Transmembrane helix</keyword>
<dbReference type="EMBL" id="CYKH01000567">
    <property type="protein sequence ID" value="CUG06156.1"/>
    <property type="molecule type" value="Genomic_DNA"/>
</dbReference>
<keyword evidence="4" id="KW-1185">Reference proteome</keyword>
<dbReference type="VEuPathDB" id="TriTrypDB:BSAL_71785"/>
<sequence>MRSTTIAAIVGFLVLASSVVHGAEVVSSIMCVCRCCYQGDCAPISNASWTVSSCSDCKTSLCNAYVASSAARTKAARLFDSLESSVPEAAVSKEEVDVCEIVTVLEVATCSGAQCKRSTNLKAECYNRDAPLMKYTIQVFVFIFFAGTFFGLIKNHIPAFQEINAKYFNY</sequence>
<keyword evidence="1" id="KW-0472">Membrane</keyword>
<feature type="signal peptide" evidence="2">
    <location>
        <begin position="1"/>
        <end position="22"/>
    </location>
</feature>
<gene>
    <name evidence="3" type="ORF">BSAL_71785</name>
</gene>
<feature type="transmembrane region" description="Helical" evidence="1">
    <location>
        <begin position="135"/>
        <end position="153"/>
    </location>
</feature>
<feature type="chain" id="PRO_5006621717" evidence="2">
    <location>
        <begin position="23"/>
        <end position="170"/>
    </location>
</feature>
<proteinExistence type="predicted"/>
<evidence type="ECO:0000256" key="1">
    <source>
        <dbReference type="SAM" id="Phobius"/>
    </source>
</evidence>